<dbReference type="EMBL" id="MOBP01000012">
    <property type="protein sequence ID" value="RON51827.1"/>
    <property type="molecule type" value="Genomic_DNA"/>
</dbReference>
<reference evidence="2 3" key="1">
    <citation type="submission" date="2016-10" db="EMBL/GenBank/DDBJ databases">
        <title>Comparative genome analysis of multiple Pseudomonas spp. focuses on biocontrol and plant growth promoting traits.</title>
        <authorList>
            <person name="Tao X.-Y."/>
            <person name="Taylor C.G."/>
        </authorList>
    </citation>
    <scope>NUCLEOTIDE SEQUENCE [LARGE SCALE GENOMIC DNA]</scope>
    <source>
        <strain evidence="2 3">39A2</strain>
    </source>
</reference>
<sequence>MSCPLFIPGELEQIHTQVAQLRAETMRLSDQTSKATGESPFVPLVHFWQTMALAFCLVFTVGTITTVAIKYFL</sequence>
<gene>
    <name evidence="2" type="ORF">BK665_18360</name>
</gene>
<evidence type="ECO:0000313" key="2">
    <source>
        <dbReference type="EMBL" id="RON51827.1"/>
    </source>
</evidence>
<accession>A0A423KG97</accession>
<feature type="transmembrane region" description="Helical" evidence="1">
    <location>
        <begin position="47"/>
        <end position="69"/>
    </location>
</feature>
<evidence type="ECO:0000256" key="1">
    <source>
        <dbReference type="SAM" id="Phobius"/>
    </source>
</evidence>
<name>A0A423KG97_9PSED</name>
<keyword evidence="1" id="KW-0812">Transmembrane</keyword>
<comment type="caution">
    <text evidence="2">The sequence shown here is derived from an EMBL/GenBank/DDBJ whole genome shotgun (WGS) entry which is preliminary data.</text>
</comment>
<evidence type="ECO:0000313" key="3">
    <source>
        <dbReference type="Proteomes" id="UP000283627"/>
    </source>
</evidence>
<dbReference type="AlphaFoldDB" id="A0A423KG97"/>
<protein>
    <submittedName>
        <fullName evidence="2">Uncharacterized protein</fullName>
    </submittedName>
</protein>
<keyword evidence="1" id="KW-0472">Membrane</keyword>
<organism evidence="2 3">
    <name type="scientific">Pseudomonas frederiksbergensis</name>
    <dbReference type="NCBI Taxonomy" id="104087"/>
    <lineage>
        <taxon>Bacteria</taxon>
        <taxon>Pseudomonadati</taxon>
        <taxon>Pseudomonadota</taxon>
        <taxon>Gammaproteobacteria</taxon>
        <taxon>Pseudomonadales</taxon>
        <taxon>Pseudomonadaceae</taxon>
        <taxon>Pseudomonas</taxon>
    </lineage>
</organism>
<keyword evidence="1" id="KW-1133">Transmembrane helix</keyword>
<proteinExistence type="predicted"/>
<dbReference type="Proteomes" id="UP000283627">
    <property type="component" value="Unassembled WGS sequence"/>
</dbReference>